<keyword evidence="4" id="KW-0233">DNA recombination</keyword>
<gene>
    <name evidence="7" type="ORF">IQ249_14620</name>
</gene>
<comment type="caution">
    <text evidence="7">The sequence shown here is derived from an EMBL/GenBank/DDBJ whole genome shotgun (WGS) entry which is preliminary data.</text>
</comment>
<organism evidence="7 8">
    <name type="scientific">Lusitaniella coriacea LEGE 07157</name>
    <dbReference type="NCBI Taxonomy" id="945747"/>
    <lineage>
        <taxon>Bacteria</taxon>
        <taxon>Bacillati</taxon>
        <taxon>Cyanobacteriota</taxon>
        <taxon>Cyanophyceae</taxon>
        <taxon>Spirulinales</taxon>
        <taxon>Lusitaniellaceae</taxon>
        <taxon>Lusitaniella</taxon>
    </lineage>
</organism>
<dbReference type="Pfam" id="PF07282">
    <property type="entry name" value="Cas12f1-like_TNB"/>
    <property type="match status" value="1"/>
</dbReference>
<evidence type="ECO:0000256" key="1">
    <source>
        <dbReference type="ARBA" id="ARBA00008761"/>
    </source>
</evidence>
<dbReference type="GO" id="GO:0006310">
    <property type="term" value="P:DNA recombination"/>
    <property type="evidence" value="ECO:0007669"/>
    <property type="project" value="UniProtKB-KW"/>
</dbReference>
<dbReference type="GO" id="GO:0032196">
    <property type="term" value="P:transposition"/>
    <property type="evidence" value="ECO:0007669"/>
    <property type="project" value="UniProtKB-KW"/>
</dbReference>
<dbReference type="Pfam" id="PF01385">
    <property type="entry name" value="OrfB_IS605"/>
    <property type="match status" value="1"/>
</dbReference>
<feature type="domain" description="Probable transposase IS891/IS1136/IS1341" evidence="5">
    <location>
        <begin position="166"/>
        <end position="285"/>
    </location>
</feature>
<evidence type="ECO:0000256" key="3">
    <source>
        <dbReference type="ARBA" id="ARBA00023125"/>
    </source>
</evidence>
<dbReference type="NCBIfam" id="NF040570">
    <property type="entry name" value="guided_TnpB"/>
    <property type="match status" value="1"/>
</dbReference>
<sequence length="383" mass="44039">MLVLEAKVYANQAQYSAMDEAIRTAQFIRNKSLRYWMDNKGVGKYQLSAYSKVLAESFPFVQKLNSMARQSSADRAWAAISRFYTNCKAKVKGKKGYPKFKKHSRSVEYKTSGWKLSENRKQITFTDGNNIGRVKLKGTRDLNGYEIKQFKRVRIVRRADGYYCQFLVAADNREKIEPSYSEIGLDVGLNHFYTDDKGNKIENPRFYRKGEKALNRLNRSKSKKYKKNQKPQSNNYHKARKRYALKHLKISRQRKDRAVKLARCVITSNDVVAYEDLRVANMVKNHNLAKSITDAGWYQFRVWLEYFGYKFGKITVAVPPQYTSINCSNCGAKVLKALSTRTHKCQCGCILDRDENAARNILSLGLSTVGHTGTQAWGDETSI</sequence>
<accession>A0A8J7DXQ6</accession>
<evidence type="ECO:0000256" key="4">
    <source>
        <dbReference type="ARBA" id="ARBA00023172"/>
    </source>
</evidence>
<keyword evidence="2" id="KW-0815">Transposition</keyword>
<feature type="domain" description="Cas12f1-like TNB" evidence="6">
    <location>
        <begin position="297"/>
        <end position="361"/>
    </location>
</feature>
<name>A0A8J7DXQ6_9CYAN</name>
<dbReference type="EMBL" id="JADEWZ010000021">
    <property type="protein sequence ID" value="MBE9117132.1"/>
    <property type="molecule type" value="Genomic_DNA"/>
</dbReference>
<dbReference type="InterPro" id="IPR001959">
    <property type="entry name" value="Transposase"/>
</dbReference>
<keyword evidence="3" id="KW-0238">DNA-binding</keyword>
<evidence type="ECO:0000259" key="5">
    <source>
        <dbReference type="Pfam" id="PF01385"/>
    </source>
</evidence>
<evidence type="ECO:0000256" key="2">
    <source>
        <dbReference type="ARBA" id="ARBA00022578"/>
    </source>
</evidence>
<evidence type="ECO:0000313" key="8">
    <source>
        <dbReference type="Proteomes" id="UP000654482"/>
    </source>
</evidence>
<comment type="similarity">
    <text evidence="1">In the C-terminal section; belongs to the transposase 35 family.</text>
</comment>
<dbReference type="AlphaFoldDB" id="A0A8J7DXQ6"/>
<keyword evidence="8" id="KW-1185">Reference proteome</keyword>
<dbReference type="GO" id="GO:0003677">
    <property type="term" value="F:DNA binding"/>
    <property type="evidence" value="ECO:0007669"/>
    <property type="project" value="UniProtKB-KW"/>
</dbReference>
<evidence type="ECO:0000259" key="6">
    <source>
        <dbReference type="Pfam" id="PF07282"/>
    </source>
</evidence>
<evidence type="ECO:0000313" key="7">
    <source>
        <dbReference type="EMBL" id="MBE9117132.1"/>
    </source>
</evidence>
<protein>
    <submittedName>
        <fullName evidence="7">Transposase</fullName>
    </submittedName>
</protein>
<dbReference type="InterPro" id="IPR010095">
    <property type="entry name" value="Cas12f1-like_TNB"/>
</dbReference>
<proteinExistence type="inferred from homology"/>
<dbReference type="RefSeq" id="WP_194030224.1">
    <property type="nucleotide sequence ID" value="NZ_JADEWZ010000021.1"/>
</dbReference>
<reference evidence="7" key="1">
    <citation type="submission" date="2020-10" db="EMBL/GenBank/DDBJ databases">
        <authorList>
            <person name="Castelo-Branco R."/>
            <person name="Eusebio N."/>
            <person name="Adriana R."/>
            <person name="Vieira A."/>
            <person name="Brugerolle De Fraissinette N."/>
            <person name="Rezende De Castro R."/>
            <person name="Schneider M.P."/>
            <person name="Vasconcelos V."/>
            <person name="Leao P.N."/>
        </authorList>
    </citation>
    <scope>NUCLEOTIDE SEQUENCE</scope>
    <source>
        <strain evidence="7">LEGE 07157</strain>
    </source>
</reference>
<dbReference type="Proteomes" id="UP000654482">
    <property type="component" value="Unassembled WGS sequence"/>
</dbReference>